<name>A0A418WJ93_9PROT</name>
<keyword evidence="3" id="KW-1185">Reference proteome</keyword>
<sequence length="150" mass="16264">MLAVFEPGPPTPPGAVVGRASVVDGDTIEIHGERIRMFGIDAPESGQLCQDAKGSDYRCSQQAANHLDGLIGWSTVSCEGSERDRYGRLIATCTARGQDLSEKMVRDGWAMAFTRYSSRYVGAEAAAKAAGNGIWTGSFTPPWEWREAHR</sequence>
<dbReference type="PROSITE" id="PS50830">
    <property type="entry name" value="TNASE_3"/>
    <property type="match status" value="1"/>
</dbReference>
<evidence type="ECO:0000259" key="1">
    <source>
        <dbReference type="PROSITE" id="PS50830"/>
    </source>
</evidence>
<dbReference type="Proteomes" id="UP000284605">
    <property type="component" value="Unassembled WGS sequence"/>
</dbReference>
<dbReference type="AlphaFoldDB" id="A0A418WJ93"/>
<evidence type="ECO:0000313" key="2">
    <source>
        <dbReference type="EMBL" id="RJF90127.1"/>
    </source>
</evidence>
<organism evidence="2 3">
    <name type="scientific">Oleomonas cavernae</name>
    <dbReference type="NCBI Taxonomy" id="2320859"/>
    <lineage>
        <taxon>Bacteria</taxon>
        <taxon>Pseudomonadati</taxon>
        <taxon>Pseudomonadota</taxon>
        <taxon>Alphaproteobacteria</taxon>
        <taxon>Acetobacterales</taxon>
        <taxon>Acetobacteraceae</taxon>
        <taxon>Oleomonas</taxon>
    </lineage>
</organism>
<dbReference type="Pfam" id="PF00565">
    <property type="entry name" value="SNase"/>
    <property type="match status" value="1"/>
</dbReference>
<gene>
    <name evidence="2" type="ORF">D3874_22145</name>
</gene>
<dbReference type="SUPFAM" id="SSF50199">
    <property type="entry name" value="Staphylococcal nuclease"/>
    <property type="match status" value="1"/>
</dbReference>
<comment type="caution">
    <text evidence="2">The sequence shown here is derived from an EMBL/GenBank/DDBJ whole genome shotgun (WGS) entry which is preliminary data.</text>
</comment>
<reference evidence="2 3" key="1">
    <citation type="submission" date="2018-09" db="EMBL/GenBank/DDBJ databases">
        <authorList>
            <person name="Zhu H."/>
        </authorList>
    </citation>
    <scope>NUCLEOTIDE SEQUENCE [LARGE SCALE GENOMIC DNA]</scope>
    <source>
        <strain evidence="2 3">K1W22B-8</strain>
    </source>
</reference>
<dbReference type="InterPro" id="IPR035437">
    <property type="entry name" value="SNase_OB-fold_sf"/>
</dbReference>
<accession>A0A418WJ93</accession>
<feature type="domain" description="TNase-like" evidence="1">
    <location>
        <begin position="22"/>
        <end position="137"/>
    </location>
</feature>
<dbReference type="PANTHER" id="PTHR12302:SF26">
    <property type="entry name" value="BLR1266 PROTEIN"/>
    <property type="match status" value="1"/>
</dbReference>
<dbReference type="EMBL" id="QYUK01000011">
    <property type="protein sequence ID" value="RJF90127.1"/>
    <property type="molecule type" value="Genomic_DNA"/>
</dbReference>
<dbReference type="OrthoDB" id="9805504at2"/>
<dbReference type="InterPro" id="IPR016071">
    <property type="entry name" value="Staphylococal_nuclease_OB-fold"/>
</dbReference>
<dbReference type="PANTHER" id="PTHR12302">
    <property type="entry name" value="EBNA2 BINDING PROTEIN P100"/>
    <property type="match status" value="1"/>
</dbReference>
<dbReference type="SMART" id="SM00318">
    <property type="entry name" value="SNc"/>
    <property type="match status" value="1"/>
</dbReference>
<proteinExistence type="predicted"/>
<evidence type="ECO:0000313" key="3">
    <source>
        <dbReference type="Proteomes" id="UP000284605"/>
    </source>
</evidence>
<dbReference type="Gene3D" id="2.40.50.90">
    <property type="match status" value="1"/>
</dbReference>
<protein>
    <submittedName>
        <fullName evidence="2">Thermonuclease family protein</fullName>
    </submittedName>
</protein>